<protein>
    <submittedName>
        <fullName evidence="3">Type II toxin-antitoxin system RelE/ParE family toxin</fullName>
    </submittedName>
</protein>
<comment type="similarity">
    <text evidence="1">Belongs to the RelE toxin family.</text>
</comment>
<dbReference type="InterPro" id="IPR035093">
    <property type="entry name" value="RelE/ParE_toxin_dom_sf"/>
</dbReference>
<evidence type="ECO:0000313" key="4">
    <source>
        <dbReference type="Proteomes" id="UP001229832"/>
    </source>
</evidence>
<accession>A0ABD7Z911</accession>
<keyword evidence="2" id="KW-1277">Toxin-antitoxin system</keyword>
<proteinExistence type="inferred from homology"/>
<dbReference type="PANTHER" id="PTHR35601">
    <property type="entry name" value="TOXIN RELE"/>
    <property type="match status" value="1"/>
</dbReference>
<name>A0ABD7Z911_LACZE</name>
<dbReference type="RefSeq" id="WP_070651164.1">
    <property type="nucleotide sequence ID" value="NZ_CP132484.1"/>
</dbReference>
<reference evidence="3 4" key="1">
    <citation type="submission" date="2023-08" db="EMBL/GenBank/DDBJ databases">
        <authorList>
            <person name="Buchebner-Jance M."/>
        </authorList>
    </citation>
    <scope>NUCLEOTIDE SEQUENCE [LARGE SCALE GENOMIC DNA]</scope>
    <source>
        <strain evidence="3 4">NCIMB 15475</strain>
    </source>
</reference>
<dbReference type="Proteomes" id="UP001229832">
    <property type="component" value="Chromosome"/>
</dbReference>
<dbReference type="GeneID" id="93270400"/>
<evidence type="ECO:0000256" key="1">
    <source>
        <dbReference type="ARBA" id="ARBA00006226"/>
    </source>
</evidence>
<dbReference type="Pfam" id="PF05016">
    <property type="entry name" value="ParE_toxin"/>
    <property type="match status" value="1"/>
</dbReference>
<dbReference type="AlphaFoldDB" id="A0ABD7Z911"/>
<evidence type="ECO:0000313" key="3">
    <source>
        <dbReference type="EMBL" id="WLV83478.1"/>
    </source>
</evidence>
<sequence>MVSPSYHWAFDKKAAKEFSKLDRSVQRRIVRWLDDHIEGYNNPRAWGKALEGKLGTLWRYRVGHYRVIADIRDGKFLVLVVKTGKRGQIYER</sequence>
<gene>
    <name evidence="3" type="ORF">LACZS2_002720</name>
</gene>
<organism evidence="3 4">
    <name type="scientific">Lacticaseibacillus zeae subsp. silagei</name>
    <dbReference type="NCBI Taxonomy" id="3068307"/>
    <lineage>
        <taxon>Bacteria</taxon>
        <taxon>Bacillati</taxon>
        <taxon>Bacillota</taxon>
        <taxon>Bacilli</taxon>
        <taxon>Lactobacillales</taxon>
        <taxon>Lactobacillaceae</taxon>
        <taxon>Lacticaseibacillus</taxon>
    </lineage>
</organism>
<keyword evidence="4" id="KW-1185">Reference proteome</keyword>
<dbReference type="Gene3D" id="3.30.2310.20">
    <property type="entry name" value="RelE-like"/>
    <property type="match status" value="1"/>
</dbReference>
<dbReference type="EMBL" id="CP132485">
    <property type="protein sequence ID" value="WLV83478.1"/>
    <property type="molecule type" value="Genomic_DNA"/>
</dbReference>
<dbReference type="SUPFAM" id="SSF143011">
    <property type="entry name" value="RelE-like"/>
    <property type="match status" value="1"/>
</dbReference>
<evidence type="ECO:0000256" key="2">
    <source>
        <dbReference type="ARBA" id="ARBA00022649"/>
    </source>
</evidence>
<dbReference type="InterPro" id="IPR007712">
    <property type="entry name" value="RelE/ParE_toxin"/>
</dbReference>
<dbReference type="PANTHER" id="PTHR35601:SF1">
    <property type="entry name" value="TOXIN RELE"/>
    <property type="match status" value="1"/>
</dbReference>